<evidence type="ECO:0000313" key="2">
    <source>
        <dbReference type="Proteomes" id="UP000244811"/>
    </source>
</evidence>
<dbReference type="Proteomes" id="UP000244811">
    <property type="component" value="Chromosome 1"/>
</dbReference>
<evidence type="ECO:0000313" key="1">
    <source>
        <dbReference type="EMBL" id="UVC49442.1"/>
    </source>
</evidence>
<gene>
    <name evidence="1" type="ORF">MACK_003277</name>
</gene>
<dbReference type="AlphaFoldDB" id="A0A976SIF4"/>
<name>A0A976SIF4_THEOR</name>
<sequence>MVIDVVVEVATVVLKQIKVVPRAVKVESRKRLINFLKPLKSSAVAAGKAAAKVAASAASGM</sequence>
<organism evidence="1 2">
    <name type="scientific">Theileria orientalis</name>
    <dbReference type="NCBI Taxonomy" id="68886"/>
    <lineage>
        <taxon>Eukaryota</taxon>
        <taxon>Sar</taxon>
        <taxon>Alveolata</taxon>
        <taxon>Apicomplexa</taxon>
        <taxon>Aconoidasida</taxon>
        <taxon>Piroplasmida</taxon>
        <taxon>Theileriidae</taxon>
        <taxon>Theileria</taxon>
    </lineage>
</organism>
<reference evidence="1" key="1">
    <citation type="submission" date="2022-07" db="EMBL/GenBank/DDBJ databases">
        <title>Evaluation of T. orientalis genome assembly methods using nanopore sequencing and analysis of variation between genomes.</title>
        <authorList>
            <person name="Yam J."/>
            <person name="Micallef M.L."/>
            <person name="Liu M."/>
            <person name="Djordjevic S.P."/>
            <person name="Bogema D.R."/>
            <person name="Jenkins C."/>
        </authorList>
    </citation>
    <scope>NUCLEOTIDE SEQUENCE</scope>
    <source>
        <strain evidence="1">Goon Nure</strain>
    </source>
</reference>
<protein>
    <submittedName>
        <fullName evidence="1">Uncharacterized protein</fullName>
    </submittedName>
</protein>
<accession>A0A976SIF4</accession>
<proteinExistence type="predicted"/>
<dbReference type="EMBL" id="CP056069">
    <property type="protein sequence ID" value="UVC49442.1"/>
    <property type="molecule type" value="Genomic_DNA"/>
</dbReference>